<dbReference type="SUPFAM" id="SSF52540">
    <property type="entry name" value="P-loop containing nucleoside triphosphate hydrolases"/>
    <property type="match status" value="1"/>
</dbReference>
<keyword evidence="4" id="KW-1185">Reference proteome</keyword>
<gene>
    <name evidence="3" type="ordered locus">Jden_1503</name>
</gene>
<dbReference type="OrthoDB" id="4428168at2"/>
<dbReference type="Pfam" id="PF13166">
    <property type="entry name" value="AAA_13"/>
    <property type="match status" value="1"/>
</dbReference>
<dbReference type="InterPro" id="IPR026866">
    <property type="entry name" value="CR006_AAA"/>
</dbReference>
<dbReference type="InterPro" id="IPR027417">
    <property type="entry name" value="P-loop_NTPase"/>
</dbReference>
<sequence>MLRRIESLSSAGIFEDFRWDATTPDFERVNLIYGTNGAGKTSLSRALDGLTLERGGFANASIRMCSPDGTSERTSNKQHDAEFERLFVFSDAYVERSHNFDGDTELAAVLTLGDQTVEDEKRIAELRTLIKDAEDSLPTASANAQAAERALETAYISIARGVVSALSRAGKSYASNSNYSSRMVKTRFAGDRSAWVLLPDSDREAALATVNSDERQRIAPRTFSLRARDDLPTEAEAALTASPVSEVLDTLRAHPHAASWVEAGQGIHTELDQCIFCGSELTDERKAAIERHFSDEVTVLQRKLDGLIEEVEGMQRSLSGLLGDGSLASGMFDDLRIAFERAHAEALNEASVMSTWLDGLRRALEQKRKNVVAVVEYVVSGAPSVDGAALEKSIADHNGRVDRHATLVQEAAKKVELHLLKSAESEVDNLVASAESAVKAKSEIEAKTQGYRAEVAALENVEGDPLPSAEVMAKELTRILGRNELSFELLADGKHYRVTRHGEPARGLSTGERTAITLIHFLEAVKRADAQGGKPVVVIDDPVSSLDSGSSMGISTYIWSEALSKAHIEQIFLLTHNFELFRQWDIQIDGLKGDRGPRNKHGFRSNTYELIAPYRDVRGTLKRSPKIIAWPPNEVARKKIRSAYHHAFLTVARAHVALREDSSMEKKLDALLLYPNVLRRMLETFIAFKKPASVRDFTGAMRSMTDSLAAEGYGGDPDALRLHLTRFTHANSHSESPESDVAIDPNEIDAAIAAVFTFMYVIDEKHFEGLCEVLGLEAGELLLTTPAATQEP</sequence>
<accession>C7R4Y2</accession>
<dbReference type="KEGG" id="jde:Jden_1503"/>
<proteinExistence type="predicted"/>
<dbReference type="EMBL" id="CP001706">
    <property type="protein sequence ID" value="ACV09152.1"/>
    <property type="molecule type" value="Genomic_DNA"/>
</dbReference>
<dbReference type="AlphaFoldDB" id="C7R4Y2"/>
<dbReference type="Proteomes" id="UP000000628">
    <property type="component" value="Chromosome"/>
</dbReference>
<feature type="domain" description="Protein CR006 P-loop" evidence="2">
    <location>
        <begin position="11"/>
        <end position="758"/>
    </location>
</feature>
<feature type="coiled-coil region" evidence="1">
    <location>
        <begin position="420"/>
        <end position="461"/>
    </location>
</feature>
<dbReference type="HOGENOM" id="CLU_020729_2_0_11"/>
<dbReference type="STRING" id="471856.Jden_1503"/>
<evidence type="ECO:0000313" key="4">
    <source>
        <dbReference type="Proteomes" id="UP000000628"/>
    </source>
</evidence>
<evidence type="ECO:0000259" key="2">
    <source>
        <dbReference type="Pfam" id="PF13166"/>
    </source>
</evidence>
<reference evidence="3 4" key="1">
    <citation type="journal article" date="2009" name="Stand. Genomic Sci.">
        <title>Complete genome sequence of Jonesia denitrificans type strain (Prevot 55134).</title>
        <authorList>
            <person name="Pukall R."/>
            <person name="Gehrich-Schroter G."/>
            <person name="Lapidus A."/>
            <person name="Nolan M."/>
            <person name="Glavina Del Rio T."/>
            <person name="Lucas S."/>
            <person name="Chen F."/>
            <person name="Tice H."/>
            <person name="Pitluck S."/>
            <person name="Cheng J.F."/>
            <person name="Copeland A."/>
            <person name="Saunders E."/>
            <person name="Brettin T."/>
            <person name="Detter J.C."/>
            <person name="Bruce D."/>
            <person name="Goodwin L."/>
            <person name="Pati A."/>
            <person name="Ivanova N."/>
            <person name="Mavromatis K."/>
            <person name="Ovchinnikova G."/>
            <person name="Chen A."/>
            <person name="Palaniappan K."/>
            <person name="Land M."/>
            <person name="Hauser L."/>
            <person name="Chang Y.J."/>
            <person name="Jeffries C.D."/>
            <person name="Chain P."/>
            <person name="Goker M."/>
            <person name="Bristow J."/>
            <person name="Eisen J.A."/>
            <person name="Markowitz V."/>
            <person name="Hugenholtz P."/>
            <person name="Kyrpides N.C."/>
            <person name="Klenk H.P."/>
            <person name="Han C."/>
        </authorList>
    </citation>
    <scope>NUCLEOTIDE SEQUENCE [LARGE SCALE GENOMIC DNA]</scope>
    <source>
        <strain evidence="4">ATCC 14870 / DSM 20603 / BCRC 15368 / CIP 55.134 / JCM 11481 / NBRC 15587 / NCTC 10816 / Prevot 55134</strain>
    </source>
</reference>
<evidence type="ECO:0000313" key="3">
    <source>
        <dbReference type="EMBL" id="ACV09152.1"/>
    </source>
</evidence>
<dbReference type="Gene3D" id="3.40.50.300">
    <property type="entry name" value="P-loop containing nucleotide triphosphate hydrolases"/>
    <property type="match status" value="1"/>
</dbReference>
<keyword evidence="1" id="KW-0175">Coiled coil</keyword>
<evidence type="ECO:0000256" key="1">
    <source>
        <dbReference type="SAM" id="Coils"/>
    </source>
</evidence>
<organism evidence="3 4">
    <name type="scientific">Jonesia denitrificans (strain ATCC 14870 / DSM 20603 / BCRC 15368 / CIP 55.134 / JCM 11481 / NBRC 15587 / NCTC 10816 / Prevot 55134)</name>
    <name type="common">Listeria denitrificans</name>
    <dbReference type="NCBI Taxonomy" id="471856"/>
    <lineage>
        <taxon>Bacteria</taxon>
        <taxon>Bacillati</taxon>
        <taxon>Actinomycetota</taxon>
        <taxon>Actinomycetes</taxon>
        <taxon>Micrococcales</taxon>
        <taxon>Jonesiaceae</taxon>
        <taxon>Jonesia</taxon>
    </lineage>
</organism>
<dbReference type="RefSeq" id="WP_015771780.1">
    <property type="nucleotide sequence ID" value="NC_013174.1"/>
</dbReference>
<name>C7R4Y2_JONDD</name>
<protein>
    <recommendedName>
        <fullName evidence="2">Protein CR006 P-loop domain-containing protein</fullName>
    </recommendedName>
</protein>
<dbReference type="eggNOG" id="COG4694">
    <property type="taxonomic scope" value="Bacteria"/>
</dbReference>